<evidence type="ECO:0000313" key="2">
    <source>
        <dbReference type="Proteomes" id="UP000321258"/>
    </source>
</evidence>
<organism evidence="1 2">
    <name type="scientific">Methylobacterium haplocladii</name>
    <dbReference type="NCBI Taxonomy" id="1176176"/>
    <lineage>
        <taxon>Bacteria</taxon>
        <taxon>Pseudomonadati</taxon>
        <taxon>Pseudomonadota</taxon>
        <taxon>Alphaproteobacteria</taxon>
        <taxon>Hyphomicrobiales</taxon>
        <taxon>Methylobacteriaceae</taxon>
        <taxon>Methylobacterium</taxon>
    </lineage>
</organism>
<name>A0A512IUW5_9HYPH</name>
<reference evidence="1 2" key="1">
    <citation type="submission" date="2019-07" db="EMBL/GenBank/DDBJ databases">
        <title>Whole genome shotgun sequence of Methylobacterium haplocladii NBRC 107714.</title>
        <authorList>
            <person name="Hosoyama A."/>
            <person name="Uohara A."/>
            <person name="Ohji S."/>
            <person name="Ichikawa N."/>
        </authorList>
    </citation>
    <scope>NUCLEOTIDE SEQUENCE [LARGE SCALE GENOMIC DNA]</scope>
    <source>
        <strain evidence="1 2">NBRC 107714</strain>
    </source>
</reference>
<evidence type="ECO:0000313" key="1">
    <source>
        <dbReference type="EMBL" id="GEP01508.1"/>
    </source>
</evidence>
<dbReference type="Proteomes" id="UP000321258">
    <property type="component" value="Unassembled WGS sequence"/>
</dbReference>
<proteinExistence type="predicted"/>
<dbReference type="RefSeq" id="WP_147081890.1">
    <property type="nucleotide sequence ID" value="NZ_BJZT01000044.1"/>
</dbReference>
<comment type="caution">
    <text evidence="1">The sequence shown here is derived from an EMBL/GenBank/DDBJ whole genome shotgun (WGS) entry which is preliminary data.</text>
</comment>
<dbReference type="OrthoDB" id="5287589at2"/>
<gene>
    <name evidence="1" type="ORF">MHA02_38950</name>
</gene>
<dbReference type="AlphaFoldDB" id="A0A512IUW5"/>
<protein>
    <submittedName>
        <fullName evidence="1">Uncharacterized protein</fullName>
    </submittedName>
</protein>
<dbReference type="EMBL" id="BJZT01000044">
    <property type="protein sequence ID" value="GEP01508.1"/>
    <property type="molecule type" value="Genomic_DNA"/>
</dbReference>
<accession>A0A512IUW5</accession>
<sequence length="63" mass="7112">MNPFRLTDADVVVIDGIRLKPTALLEDGILLRSDIVSSPNPFGWDELMSLWLEKRMRIVPASC</sequence>
<keyword evidence="2" id="KW-1185">Reference proteome</keyword>